<protein>
    <submittedName>
        <fullName evidence="4">M23B subfamily peptidase</fullName>
    </submittedName>
</protein>
<name>A0AAU8PL55_TREPG</name>
<dbReference type="Pfam" id="PF01551">
    <property type="entry name" value="Peptidase_M23"/>
    <property type="match status" value="1"/>
</dbReference>
<feature type="region of interest" description="Disordered" evidence="1">
    <location>
        <begin position="140"/>
        <end position="191"/>
    </location>
</feature>
<dbReference type="RefSeq" id="WP_014342245.1">
    <property type="nucleotide sequence ID" value="NC_016843.1"/>
</dbReference>
<dbReference type="SUPFAM" id="SSF51261">
    <property type="entry name" value="Duplicated hybrid motif"/>
    <property type="match status" value="1"/>
</dbReference>
<proteinExistence type="predicted"/>
<keyword evidence="2" id="KW-0812">Transmembrane</keyword>
<dbReference type="EMBL" id="CP002376">
    <property type="protein sequence ID" value="AEZ59299.1"/>
    <property type="molecule type" value="Genomic_DNA"/>
</dbReference>
<evidence type="ECO:0000313" key="4">
    <source>
        <dbReference type="EMBL" id="AEZ59299.1"/>
    </source>
</evidence>
<organism evidence="4 5">
    <name type="scientific">Treponema pallidum subsp. pertenue (strain Gauthier)</name>
    <dbReference type="NCBI Taxonomy" id="491080"/>
    <lineage>
        <taxon>Bacteria</taxon>
        <taxon>Pseudomonadati</taxon>
        <taxon>Spirochaetota</taxon>
        <taxon>Spirochaetia</taxon>
        <taxon>Spirochaetales</taxon>
        <taxon>Treponemataceae</taxon>
        <taxon>Treponema</taxon>
    </lineage>
</organism>
<dbReference type="InterPro" id="IPR016047">
    <property type="entry name" value="M23ase_b-sheet_dom"/>
</dbReference>
<dbReference type="GeneID" id="93875845"/>
<sequence length="363" mass="39687">MARIRRYKRIEYAFVRFCIDRCTRCARLVREAAARLGAAGRAELTVMLVPHSQCAARTFCTTARTLLCVLLCGVGVLASFFWFAHQSVTSARRLAAVRAEVDRTQVHLALLRQEAAELIRTSKAFQTSLSQTFSQVGLSGLQSGAEKPVRSVSDTNQSNEPDDASAKDGAQKGNVGVTEQHGKNAQGVGSEPEELRRIAAYFQNSVQPVREIGKLLNSQTALFSDIPSLWPIKGGVGHISMAFGKNRHPFTGQWYVHKGIDLSTHRSGDPIVATADGHVVTVEYDSGWGNYVIIKHKHGFYTRYAHMQSYTVTRGQHIRQGQIIGYIGATGVATGPHLHYEIHIGSDVVDPGKYLNVKTAGAG</sequence>
<dbReference type="InterPro" id="IPR050570">
    <property type="entry name" value="Cell_wall_metabolism_enzyme"/>
</dbReference>
<keyword evidence="2" id="KW-0472">Membrane</keyword>
<keyword evidence="2" id="KW-1133">Transmembrane helix</keyword>
<gene>
    <name evidence="4" type="ordered locus">TPEGAU_0049</name>
</gene>
<evidence type="ECO:0000259" key="3">
    <source>
        <dbReference type="Pfam" id="PF01551"/>
    </source>
</evidence>
<evidence type="ECO:0000256" key="1">
    <source>
        <dbReference type="SAM" id="MobiDB-lite"/>
    </source>
</evidence>
<dbReference type="GO" id="GO:0004222">
    <property type="term" value="F:metalloendopeptidase activity"/>
    <property type="evidence" value="ECO:0007669"/>
    <property type="project" value="TreeGrafter"/>
</dbReference>
<dbReference type="AlphaFoldDB" id="A0AAU8PL55"/>
<dbReference type="Proteomes" id="UP000008192">
    <property type="component" value="Chromosome"/>
</dbReference>
<accession>A0AAU8PL55</accession>
<dbReference type="Gene3D" id="2.70.70.10">
    <property type="entry name" value="Glucose Permease (Domain IIA)"/>
    <property type="match status" value="1"/>
</dbReference>
<dbReference type="InterPro" id="IPR011055">
    <property type="entry name" value="Dup_hybrid_motif"/>
</dbReference>
<feature type="transmembrane region" description="Helical" evidence="2">
    <location>
        <begin position="66"/>
        <end position="84"/>
    </location>
</feature>
<dbReference type="KEGG" id="tpg:TPEGAU_0049"/>
<evidence type="ECO:0000256" key="2">
    <source>
        <dbReference type="SAM" id="Phobius"/>
    </source>
</evidence>
<feature type="domain" description="M23ase beta-sheet core" evidence="3">
    <location>
        <begin position="256"/>
        <end position="351"/>
    </location>
</feature>
<dbReference type="CDD" id="cd12797">
    <property type="entry name" value="M23_peptidase"/>
    <property type="match status" value="1"/>
</dbReference>
<reference evidence="5" key="1">
    <citation type="journal article" date="2012" name="PLoS Negl. Trop. Dis.">
        <title>Whole genome sequences of three Treponema pallidum ssp. pertenue strains: yaws and syphilis treponemes differ in less than 0.2% of the genome sequence.</title>
        <authorList>
            <person name="Cejkova D."/>
            <person name="Zobanikova M."/>
            <person name="Chen L."/>
            <person name="Pospisilova P."/>
            <person name="Strouhal M."/>
            <person name="Qin X."/>
            <person name="Mikalova L."/>
            <person name="Norris S.J."/>
            <person name="Muzny D.M."/>
            <person name="Gibbs R.A."/>
            <person name="Fulton L.L."/>
            <person name="Sodergren E."/>
            <person name="Weinstock G.M."/>
            <person name="Smajs D."/>
        </authorList>
    </citation>
    <scope>NUCLEOTIDE SEQUENCE [LARGE SCALE GENOMIC DNA]</scope>
    <source>
        <strain evidence="5">Gauthier</strain>
    </source>
</reference>
<dbReference type="PANTHER" id="PTHR21666:SF270">
    <property type="entry name" value="MUREIN HYDROLASE ACTIVATOR ENVC"/>
    <property type="match status" value="1"/>
</dbReference>
<evidence type="ECO:0000313" key="5">
    <source>
        <dbReference type="Proteomes" id="UP000008192"/>
    </source>
</evidence>
<dbReference type="PANTHER" id="PTHR21666">
    <property type="entry name" value="PEPTIDASE-RELATED"/>
    <property type="match status" value="1"/>
</dbReference>